<dbReference type="AlphaFoldDB" id="A0A839E7T9"/>
<evidence type="ECO:0000313" key="2">
    <source>
        <dbReference type="EMBL" id="MBA8827767.1"/>
    </source>
</evidence>
<dbReference type="Proteomes" id="UP000569329">
    <property type="component" value="Unassembled WGS sequence"/>
</dbReference>
<protein>
    <submittedName>
        <fullName evidence="2">Uncharacterized protein</fullName>
    </submittedName>
</protein>
<proteinExistence type="predicted"/>
<feature type="region of interest" description="Disordered" evidence="1">
    <location>
        <begin position="214"/>
        <end position="314"/>
    </location>
</feature>
<feature type="compositionally biased region" description="Low complexity" evidence="1">
    <location>
        <begin position="232"/>
        <end position="264"/>
    </location>
</feature>
<feature type="compositionally biased region" description="Pro residues" evidence="1">
    <location>
        <begin position="439"/>
        <end position="454"/>
    </location>
</feature>
<organism evidence="2 3">
    <name type="scientific">Halosaccharopolyspora lacisalsi</name>
    <dbReference type="NCBI Taxonomy" id="1000566"/>
    <lineage>
        <taxon>Bacteria</taxon>
        <taxon>Bacillati</taxon>
        <taxon>Actinomycetota</taxon>
        <taxon>Actinomycetes</taxon>
        <taxon>Pseudonocardiales</taxon>
        <taxon>Pseudonocardiaceae</taxon>
        <taxon>Halosaccharopolyspora</taxon>
    </lineage>
</organism>
<keyword evidence="3" id="KW-1185">Reference proteome</keyword>
<accession>A0A839E7T9</accession>
<dbReference type="EMBL" id="JACGWZ010000010">
    <property type="protein sequence ID" value="MBA8827767.1"/>
    <property type="molecule type" value="Genomic_DNA"/>
</dbReference>
<feature type="compositionally biased region" description="Polar residues" evidence="1">
    <location>
        <begin position="378"/>
        <end position="394"/>
    </location>
</feature>
<name>A0A839E7T9_9PSEU</name>
<feature type="compositionally biased region" description="Low complexity" evidence="1">
    <location>
        <begin position="396"/>
        <end position="421"/>
    </location>
</feature>
<evidence type="ECO:0000256" key="1">
    <source>
        <dbReference type="SAM" id="MobiDB-lite"/>
    </source>
</evidence>
<feature type="region of interest" description="Disordered" evidence="1">
    <location>
        <begin position="358"/>
        <end position="454"/>
    </location>
</feature>
<evidence type="ECO:0000313" key="3">
    <source>
        <dbReference type="Proteomes" id="UP000569329"/>
    </source>
</evidence>
<feature type="compositionally biased region" description="Basic and acidic residues" evidence="1">
    <location>
        <begin position="40"/>
        <end position="65"/>
    </location>
</feature>
<comment type="caution">
    <text evidence="2">The sequence shown here is derived from an EMBL/GenBank/DDBJ whole genome shotgun (WGS) entry which is preliminary data.</text>
</comment>
<feature type="compositionally biased region" description="Pro residues" evidence="1">
    <location>
        <begin position="220"/>
        <end position="231"/>
    </location>
</feature>
<feature type="compositionally biased region" description="Low complexity" evidence="1">
    <location>
        <begin position="368"/>
        <end position="377"/>
    </location>
</feature>
<gene>
    <name evidence="2" type="ORF">FHX42_005174</name>
</gene>
<reference evidence="2 3" key="1">
    <citation type="submission" date="2020-07" db="EMBL/GenBank/DDBJ databases">
        <title>Sequencing the genomes of 1000 actinobacteria strains.</title>
        <authorList>
            <person name="Klenk H.-P."/>
        </authorList>
    </citation>
    <scope>NUCLEOTIDE SEQUENCE [LARGE SCALE GENOMIC DNA]</scope>
    <source>
        <strain evidence="2 3">DSM 45975</strain>
    </source>
</reference>
<dbReference type="RefSeq" id="WP_182546929.1">
    <property type="nucleotide sequence ID" value="NZ_JACGWZ010000010.1"/>
</dbReference>
<sequence>MSQPDEPPTLALRSDKMQEIAMLTMFATRGLKRLQRHLQNRDSSRAWKAARDVQAGKDGLKRASGDQDAATDEVPRPMDEGLFQQAAELATQESERVINQPVSLERLGRSTWAVTGTIPTIGDVGIEVASQQQAQAMYEHMRTAPAEELGSLALTSEPIVPERRFTREAEQERLRQDYTDLVATLDNSEESKALARHLRDGADEELRQRIHSRFGDSLDTPPPAPAPPTPAPAAQSESSTATAAEHGAAEEAAGAAEQPAEAPSIGTTVTGPDGSRATVVSQEEAMQLYPEPGQNTGIEIRDADGNLRPLTDDDGVSFVQGLDYTQESHRKMGSALYGTGDDKLNEALKQQFPGLETAMNGYAEQREAALAAQQQTQSGNAHEQQKEQAQNASTPRGRAQAAAGAGVSPTKKAAAKKAAQQSGGGGGQGAPTKQQQPPQQQPAPTQQPPQQPSR</sequence>
<feature type="region of interest" description="Disordered" evidence="1">
    <location>
        <begin position="40"/>
        <end position="75"/>
    </location>
</feature>